<keyword evidence="1" id="KW-0732">Signal</keyword>
<sequence>MMKKILVLTILLFTIQSFSQEKNDCDERTLPYWANGINSRIEGENPALRKAFEKIQLSETEIQPKNGFVTLRLNISKTGKLCDIETFQIDENYKSTEFNNGQLIKELEQIAIGLTDWKRDKDYKTYNLIRLKIKDGRIEEIF</sequence>
<dbReference type="AlphaFoldDB" id="A0A1V6LSR7"/>
<organism evidence="2 3">
    <name type="scientific">Croceivirga radicis</name>
    <dbReference type="NCBI Taxonomy" id="1929488"/>
    <lineage>
        <taxon>Bacteria</taxon>
        <taxon>Pseudomonadati</taxon>
        <taxon>Bacteroidota</taxon>
        <taxon>Flavobacteriia</taxon>
        <taxon>Flavobacteriales</taxon>
        <taxon>Flavobacteriaceae</taxon>
        <taxon>Croceivirga</taxon>
    </lineage>
</organism>
<comment type="caution">
    <text evidence="2">The sequence shown here is derived from an EMBL/GenBank/DDBJ whole genome shotgun (WGS) entry which is preliminary data.</text>
</comment>
<evidence type="ECO:0000313" key="2">
    <source>
        <dbReference type="EMBL" id="OQD43159.1"/>
    </source>
</evidence>
<proteinExistence type="predicted"/>
<gene>
    <name evidence="2" type="ORF">BUL40_08725</name>
</gene>
<evidence type="ECO:0000256" key="1">
    <source>
        <dbReference type="SAM" id="SignalP"/>
    </source>
</evidence>
<accession>A0A1V6LSR7</accession>
<dbReference type="EMBL" id="MTBC01000004">
    <property type="protein sequence ID" value="OQD43159.1"/>
    <property type="molecule type" value="Genomic_DNA"/>
</dbReference>
<evidence type="ECO:0008006" key="4">
    <source>
        <dbReference type="Google" id="ProtNLM"/>
    </source>
</evidence>
<feature type="signal peptide" evidence="1">
    <location>
        <begin position="1"/>
        <end position="19"/>
    </location>
</feature>
<keyword evidence="3" id="KW-1185">Reference proteome</keyword>
<evidence type="ECO:0000313" key="3">
    <source>
        <dbReference type="Proteomes" id="UP000191680"/>
    </source>
</evidence>
<reference evidence="2 3" key="1">
    <citation type="submission" date="2016-12" db="EMBL/GenBank/DDBJ databases">
        <authorList>
            <person name="Song W.-J."/>
            <person name="Kurnit D.M."/>
        </authorList>
    </citation>
    <scope>NUCLEOTIDE SEQUENCE [LARGE SCALE GENOMIC DNA]</scope>
    <source>
        <strain evidence="2 3">HSG9</strain>
    </source>
</reference>
<feature type="chain" id="PRO_5012257882" description="DUF306 domain-containing protein" evidence="1">
    <location>
        <begin position="20"/>
        <end position="142"/>
    </location>
</feature>
<dbReference type="Proteomes" id="UP000191680">
    <property type="component" value="Unassembled WGS sequence"/>
</dbReference>
<name>A0A1V6LSR7_9FLAO</name>
<protein>
    <recommendedName>
        <fullName evidence="4">DUF306 domain-containing protein</fullName>
    </recommendedName>
</protein>